<dbReference type="InterPro" id="IPR011284">
    <property type="entry name" value="3oxo_ACP_reduc"/>
</dbReference>
<evidence type="ECO:0000313" key="10">
    <source>
        <dbReference type="EMBL" id="AGC46509.1"/>
    </source>
</evidence>
<sequence length="248" mass="25645">MSFKDKVVLVTGGSRGIGRACAVAFAKAGASTVVISYAGNEAAAQESVALIQAEGAKAEALRFDVADTAACASAVEGILKAHGRLDVLVNNAGVAVDGLVMRVKDEDWDKQLDTNLKGAFALIRAVSRPMMKQRSGAIVNVTSVVGDMGNGGQVAYSASKAGLVGLTKSVARELSSRGIRVNAVSPGFIGTDMTSHLNDDLRQKMLEGIPLGRLGNPEEVAQAVLFLSGDASSYITGEVLKVNGGMYM</sequence>
<comment type="subunit">
    <text evidence="8">Homotetramer.</text>
</comment>
<dbReference type="OrthoDB" id="5499704at2"/>
<dbReference type="SMART" id="SM00822">
    <property type="entry name" value="PKS_KR"/>
    <property type="match status" value="1"/>
</dbReference>
<keyword evidence="8" id="KW-0276">Fatty acid metabolism</keyword>
<feature type="active site" description="Proton acceptor" evidence="6">
    <location>
        <position position="156"/>
    </location>
</feature>
<dbReference type="UniPathway" id="UPA00094"/>
<evidence type="ECO:0000256" key="3">
    <source>
        <dbReference type="ARBA" id="ARBA00022857"/>
    </source>
</evidence>
<comment type="function">
    <text evidence="1 8">Catalyzes the NADPH-dependent reduction of beta-ketoacyl-ACP substrates to beta-hydroxyacyl-ACP products, the first reductive step in the elongation cycle of fatty acid biosynthesis.</text>
</comment>
<evidence type="ECO:0000256" key="1">
    <source>
        <dbReference type="ARBA" id="ARBA00002607"/>
    </source>
</evidence>
<evidence type="ECO:0000256" key="8">
    <source>
        <dbReference type="RuleBase" id="RU366074"/>
    </source>
</evidence>
<keyword evidence="3 7" id="KW-0521">NADP</keyword>
<reference evidence="10 11" key="1">
    <citation type="journal article" date="2013" name="Genome Announc.">
        <title>Complete genome sequence of Myxococcus stipitatus strain DSM 14675, a fruiting myxobacterium.</title>
        <authorList>
            <person name="Huntley S."/>
            <person name="Kneip S."/>
            <person name="Treuner-Lange A."/>
            <person name="Sogaard-Andersen L."/>
        </authorList>
    </citation>
    <scope>NUCLEOTIDE SEQUENCE [LARGE SCALE GENOMIC DNA]</scope>
    <source>
        <strain evidence="11">DSM 14675 / JCM 12634 / Mx s8</strain>
    </source>
</reference>
<dbReference type="eggNOG" id="COG1028">
    <property type="taxonomic scope" value="Bacteria"/>
</dbReference>
<evidence type="ECO:0000259" key="9">
    <source>
        <dbReference type="SMART" id="SM00822"/>
    </source>
</evidence>
<feature type="binding site" evidence="7">
    <location>
        <position position="91"/>
    </location>
    <ligand>
        <name>NADP(+)</name>
        <dbReference type="ChEBI" id="CHEBI:58349"/>
    </ligand>
</feature>
<dbReference type="EMBL" id="CP004025">
    <property type="protein sequence ID" value="AGC46509.1"/>
    <property type="molecule type" value="Genomic_DNA"/>
</dbReference>
<gene>
    <name evidence="10" type="ordered locus">MYSTI_05228</name>
</gene>
<dbReference type="NCBIfam" id="NF009466">
    <property type="entry name" value="PRK12826.1-2"/>
    <property type="match status" value="1"/>
</dbReference>
<dbReference type="CDD" id="cd05333">
    <property type="entry name" value="BKR_SDR_c"/>
    <property type="match status" value="1"/>
</dbReference>
<comment type="catalytic activity">
    <reaction evidence="5 8">
        <text>a (3R)-hydroxyacyl-[ACP] + NADP(+) = a 3-oxoacyl-[ACP] + NADPH + H(+)</text>
        <dbReference type="Rhea" id="RHEA:17397"/>
        <dbReference type="Rhea" id="RHEA-COMP:9916"/>
        <dbReference type="Rhea" id="RHEA-COMP:9945"/>
        <dbReference type="ChEBI" id="CHEBI:15378"/>
        <dbReference type="ChEBI" id="CHEBI:57783"/>
        <dbReference type="ChEBI" id="CHEBI:58349"/>
        <dbReference type="ChEBI" id="CHEBI:78776"/>
        <dbReference type="ChEBI" id="CHEBI:78827"/>
        <dbReference type="EC" id="1.1.1.100"/>
    </reaction>
</comment>
<dbReference type="PATRIC" id="fig|1278073.3.peg.5298"/>
<keyword evidence="11" id="KW-1185">Reference proteome</keyword>
<dbReference type="SUPFAM" id="SSF51735">
    <property type="entry name" value="NAD(P)-binding Rossmann-fold domains"/>
    <property type="match status" value="1"/>
</dbReference>
<dbReference type="EC" id="1.1.1.100" evidence="8"/>
<protein>
    <recommendedName>
        <fullName evidence="8">3-oxoacyl-[acyl-carrier-protein] reductase</fullName>
        <ecNumber evidence="8">1.1.1.100</ecNumber>
    </recommendedName>
</protein>
<keyword evidence="4 8" id="KW-0560">Oxidoreductase</keyword>
<comment type="similarity">
    <text evidence="2 8">Belongs to the short-chain dehydrogenases/reductases (SDR) family.</text>
</comment>
<dbReference type="Gene3D" id="3.40.50.720">
    <property type="entry name" value="NAD(P)-binding Rossmann-like Domain"/>
    <property type="match status" value="1"/>
</dbReference>
<dbReference type="InterPro" id="IPR036291">
    <property type="entry name" value="NAD(P)-bd_dom_sf"/>
</dbReference>
<evidence type="ECO:0000313" key="11">
    <source>
        <dbReference type="Proteomes" id="UP000011131"/>
    </source>
</evidence>
<dbReference type="NCBIfam" id="TIGR01830">
    <property type="entry name" value="3oxo_ACP_reduc"/>
    <property type="match status" value="1"/>
</dbReference>
<evidence type="ECO:0000256" key="7">
    <source>
        <dbReference type="PIRSR" id="PIRSR611284-2"/>
    </source>
</evidence>
<evidence type="ECO:0000256" key="5">
    <source>
        <dbReference type="ARBA" id="ARBA00048508"/>
    </source>
</evidence>
<comment type="pathway">
    <text evidence="8">Lipid metabolism; fatty acid biosynthesis.</text>
</comment>
<feature type="binding site" evidence="7">
    <location>
        <begin position="156"/>
        <end position="160"/>
    </location>
    <ligand>
        <name>NADP(+)</name>
        <dbReference type="ChEBI" id="CHEBI:58349"/>
    </ligand>
</feature>
<dbReference type="NCBIfam" id="NF005559">
    <property type="entry name" value="PRK07231.1"/>
    <property type="match status" value="1"/>
</dbReference>
<dbReference type="PANTHER" id="PTHR42760">
    <property type="entry name" value="SHORT-CHAIN DEHYDROGENASES/REDUCTASES FAMILY MEMBER"/>
    <property type="match status" value="1"/>
</dbReference>
<evidence type="ECO:0000256" key="6">
    <source>
        <dbReference type="PIRSR" id="PIRSR611284-1"/>
    </source>
</evidence>
<keyword evidence="8" id="KW-0444">Lipid biosynthesis</keyword>
<dbReference type="HOGENOM" id="CLU_010194_1_3_7"/>
<dbReference type="STRING" id="1278073.MYSTI_05228"/>
<dbReference type="PROSITE" id="PS00061">
    <property type="entry name" value="ADH_SHORT"/>
    <property type="match status" value="1"/>
</dbReference>
<dbReference type="Pfam" id="PF13561">
    <property type="entry name" value="adh_short_C2"/>
    <property type="match status" value="1"/>
</dbReference>
<feature type="binding site" evidence="7">
    <location>
        <position position="189"/>
    </location>
    <ligand>
        <name>NADP(+)</name>
        <dbReference type="ChEBI" id="CHEBI:58349"/>
    </ligand>
</feature>
<dbReference type="FunFam" id="3.40.50.720:FF:000115">
    <property type="entry name" value="3-oxoacyl-[acyl-carrier-protein] reductase FabG"/>
    <property type="match status" value="1"/>
</dbReference>
<evidence type="ECO:0000256" key="2">
    <source>
        <dbReference type="ARBA" id="ARBA00006484"/>
    </source>
</evidence>
<dbReference type="Proteomes" id="UP000011131">
    <property type="component" value="Chromosome"/>
</dbReference>
<dbReference type="PANTHER" id="PTHR42760:SF40">
    <property type="entry name" value="3-OXOACYL-[ACYL-CARRIER-PROTEIN] REDUCTASE, CHLOROPLASTIC"/>
    <property type="match status" value="1"/>
</dbReference>
<dbReference type="RefSeq" id="WP_015350765.1">
    <property type="nucleotide sequence ID" value="NC_020126.1"/>
</dbReference>
<dbReference type="KEGG" id="msd:MYSTI_05228"/>
<keyword evidence="8" id="KW-0275">Fatty acid biosynthesis</keyword>
<feature type="binding site" evidence="7">
    <location>
        <begin position="12"/>
        <end position="15"/>
    </location>
    <ligand>
        <name>NADP(+)</name>
        <dbReference type="ChEBI" id="CHEBI:58349"/>
    </ligand>
</feature>
<dbReference type="InterPro" id="IPR002347">
    <property type="entry name" value="SDR_fam"/>
</dbReference>
<keyword evidence="8" id="KW-0443">Lipid metabolism</keyword>
<organism evidence="10 11">
    <name type="scientific">Myxococcus stipitatus (strain DSM 14675 / JCM 12634 / Mx s8)</name>
    <dbReference type="NCBI Taxonomy" id="1278073"/>
    <lineage>
        <taxon>Bacteria</taxon>
        <taxon>Pseudomonadati</taxon>
        <taxon>Myxococcota</taxon>
        <taxon>Myxococcia</taxon>
        <taxon>Myxococcales</taxon>
        <taxon>Cystobacterineae</taxon>
        <taxon>Myxococcaceae</taxon>
        <taxon>Myxococcus</taxon>
    </lineage>
</organism>
<evidence type="ECO:0000256" key="4">
    <source>
        <dbReference type="ARBA" id="ARBA00023002"/>
    </source>
</evidence>
<dbReference type="PRINTS" id="PR00081">
    <property type="entry name" value="GDHRDH"/>
</dbReference>
<proteinExistence type="inferred from homology"/>
<dbReference type="InterPro" id="IPR057326">
    <property type="entry name" value="KR_dom"/>
</dbReference>
<name>L7UJ82_MYXSD</name>
<dbReference type="GO" id="GO:0030497">
    <property type="term" value="P:fatty acid elongation"/>
    <property type="evidence" value="ECO:0007669"/>
    <property type="project" value="TreeGrafter"/>
</dbReference>
<feature type="domain" description="Ketoreductase" evidence="9">
    <location>
        <begin position="6"/>
        <end position="187"/>
    </location>
</feature>
<dbReference type="InterPro" id="IPR020904">
    <property type="entry name" value="Sc_DH/Rdtase_CS"/>
</dbReference>
<accession>L7UJ82</accession>
<dbReference type="GO" id="GO:0051287">
    <property type="term" value="F:NAD binding"/>
    <property type="evidence" value="ECO:0007669"/>
    <property type="project" value="UniProtKB-UniRule"/>
</dbReference>
<dbReference type="GO" id="GO:0004316">
    <property type="term" value="F:3-oxoacyl-[acyl-carrier-protein] reductase (NADPH) activity"/>
    <property type="evidence" value="ECO:0007669"/>
    <property type="project" value="UniProtKB-UniRule"/>
</dbReference>
<dbReference type="AlphaFoldDB" id="L7UJ82"/>
<dbReference type="PRINTS" id="PR00080">
    <property type="entry name" value="SDRFAMILY"/>
</dbReference>